<keyword evidence="2" id="KW-1185">Reference proteome</keyword>
<dbReference type="AlphaFoldDB" id="I1YLE2"/>
<dbReference type="PATRIC" id="fig|754477.3.peg.2569"/>
<name>I1YLE2_METFJ</name>
<dbReference type="HOGENOM" id="CLU_1085057_0_0_6"/>
<reference evidence="1 2" key="1">
    <citation type="journal article" date="2012" name="J. Bacteriol.">
        <title>Complete genome sequences of Methylophaga sp. strain JAM1 and Methylophaga sp. strain JAM7.</title>
        <authorList>
            <person name="Villeneuve C."/>
            <person name="Martineau C."/>
            <person name="Mauffrey F."/>
            <person name="Villemur R."/>
        </authorList>
    </citation>
    <scope>NUCLEOTIDE SEQUENCE [LARGE SCALE GENOMIC DNA]</scope>
    <source>
        <strain evidence="1 2">JAM7</strain>
    </source>
</reference>
<dbReference type="EMBL" id="CP003380">
    <property type="protein sequence ID" value="AFJ03735.1"/>
    <property type="molecule type" value="Genomic_DNA"/>
</dbReference>
<gene>
    <name evidence="1" type="ordered locus">Q7C_2614</name>
</gene>
<evidence type="ECO:0000313" key="1">
    <source>
        <dbReference type="EMBL" id="AFJ03735.1"/>
    </source>
</evidence>
<protein>
    <submittedName>
        <fullName evidence="1">Uncharacterized protein</fullName>
    </submittedName>
</protein>
<dbReference type="STRING" id="754477.Q7C_2614"/>
<organism evidence="1 2">
    <name type="scientific">Methylophaga frappieri (strain ATCC BAA-2434 / DSM 25690 / JAM7)</name>
    <dbReference type="NCBI Taxonomy" id="754477"/>
    <lineage>
        <taxon>Bacteria</taxon>
        <taxon>Pseudomonadati</taxon>
        <taxon>Pseudomonadota</taxon>
        <taxon>Gammaproteobacteria</taxon>
        <taxon>Thiotrichales</taxon>
        <taxon>Piscirickettsiaceae</taxon>
        <taxon>Methylophaga</taxon>
    </lineage>
</organism>
<evidence type="ECO:0000313" key="2">
    <source>
        <dbReference type="Proteomes" id="UP000009145"/>
    </source>
</evidence>
<accession>I1YLE2</accession>
<proteinExistence type="predicted"/>
<dbReference type="Proteomes" id="UP000009145">
    <property type="component" value="Chromosome"/>
</dbReference>
<sequence>MLLPGVTVTNFYRHGTSSKLELKPDEEVTMKNVISKPLATVMLSFLSQTSSAEILDYYECHQISSYYHETLPGLMADVHQAYENYSGTAYSSYLEHYQYFSDRKEKLIDELEDGGASDWMLYRHHAAQYIQQASMASLSALSITSPIYGPFVSIVGMSQSLMAEDLEGIFLNSLGITGVNVIAGLTTAREMVTSAASMQEFESKHGDLRQFLLDRFEAVEYQLQRAESAMDAHERVTEVHLLQQTLSAYLVNYCAN</sequence>
<dbReference type="KEGG" id="mec:Q7C_2614"/>